<name>S8DWG0_FOMSC</name>
<protein>
    <recommendedName>
        <fullName evidence="3">F-box domain-containing protein</fullName>
    </recommendedName>
</protein>
<organism evidence="1 2">
    <name type="scientific">Fomitopsis schrenkii</name>
    <name type="common">Brown rot fungus</name>
    <dbReference type="NCBI Taxonomy" id="2126942"/>
    <lineage>
        <taxon>Eukaryota</taxon>
        <taxon>Fungi</taxon>
        <taxon>Dikarya</taxon>
        <taxon>Basidiomycota</taxon>
        <taxon>Agaricomycotina</taxon>
        <taxon>Agaricomycetes</taxon>
        <taxon>Polyporales</taxon>
        <taxon>Fomitopsis</taxon>
    </lineage>
</organism>
<evidence type="ECO:0008006" key="3">
    <source>
        <dbReference type="Google" id="ProtNLM"/>
    </source>
</evidence>
<dbReference type="Gene3D" id="3.80.10.10">
    <property type="entry name" value="Ribonuclease Inhibitor"/>
    <property type="match status" value="1"/>
</dbReference>
<evidence type="ECO:0000313" key="2">
    <source>
        <dbReference type="Proteomes" id="UP000015241"/>
    </source>
</evidence>
<dbReference type="SUPFAM" id="SSF81383">
    <property type="entry name" value="F-box domain"/>
    <property type="match status" value="1"/>
</dbReference>
<dbReference type="InterPro" id="IPR032675">
    <property type="entry name" value="LRR_dom_sf"/>
</dbReference>
<dbReference type="SUPFAM" id="SSF52047">
    <property type="entry name" value="RNI-like"/>
    <property type="match status" value="1"/>
</dbReference>
<dbReference type="InterPro" id="IPR036047">
    <property type="entry name" value="F-box-like_dom_sf"/>
</dbReference>
<dbReference type="EMBL" id="KE504176">
    <property type="protein sequence ID" value="EPS97466.1"/>
    <property type="molecule type" value="Genomic_DNA"/>
</dbReference>
<keyword evidence="2" id="KW-1185">Reference proteome</keyword>
<dbReference type="HOGENOM" id="CLU_040574_0_0_1"/>
<evidence type="ECO:0000313" key="1">
    <source>
        <dbReference type="EMBL" id="EPS97466.1"/>
    </source>
</evidence>
<proteinExistence type="predicted"/>
<dbReference type="AlphaFoldDB" id="S8DWG0"/>
<dbReference type="InParanoid" id="S8DWG0"/>
<reference evidence="1 2" key="1">
    <citation type="journal article" date="2012" name="Science">
        <title>The Paleozoic origin of enzymatic lignin decomposition reconstructed from 31 fungal genomes.</title>
        <authorList>
            <person name="Floudas D."/>
            <person name="Binder M."/>
            <person name="Riley R."/>
            <person name="Barry K."/>
            <person name="Blanchette R.A."/>
            <person name="Henrissat B."/>
            <person name="Martinez A.T."/>
            <person name="Otillar R."/>
            <person name="Spatafora J.W."/>
            <person name="Yadav J.S."/>
            <person name="Aerts A."/>
            <person name="Benoit I."/>
            <person name="Boyd A."/>
            <person name="Carlson A."/>
            <person name="Copeland A."/>
            <person name="Coutinho P.M."/>
            <person name="de Vries R.P."/>
            <person name="Ferreira P."/>
            <person name="Findley K."/>
            <person name="Foster B."/>
            <person name="Gaskell J."/>
            <person name="Glotzer D."/>
            <person name="Gorecki P."/>
            <person name="Heitman J."/>
            <person name="Hesse C."/>
            <person name="Hori C."/>
            <person name="Igarashi K."/>
            <person name="Jurgens J.A."/>
            <person name="Kallen N."/>
            <person name="Kersten P."/>
            <person name="Kohler A."/>
            <person name="Kuees U."/>
            <person name="Kumar T.K.A."/>
            <person name="Kuo A."/>
            <person name="LaButti K."/>
            <person name="Larrondo L.F."/>
            <person name="Lindquist E."/>
            <person name="Ling A."/>
            <person name="Lombard V."/>
            <person name="Lucas S."/>
            <person name="Lundell T."/>
            <person name="Martin R."/>
            <person name="McLaughlin D.J."/>
            <person name="Morgenstern I."/>
            <person name="Morin E."/>
            <person name="Murat C."/>
            <person name="Nagy L.G."/>
            <person name="Nolan M."/>
            <person name="Ohm R.A."/>
            <person name="Patyshakuliyeva A."/>
            <person name="Rokas A."/>
            <person name="Ruiz-Duenas F.J."/>
            <person name="Sabat G."/>
            <person name="Salamov A."/>
            <person name="Samejima M."/>
            <person name="Schmutz J."/>
            <person name="Slot J.C."/>
            <person name="St John F."/>
            <person name="Stenlid J."/>
            <person name="Sun H."/>
            <person name="Sun S."/>
            <person name="Syed K."/>
            <person name="Tsang A."/>
            <person name="Wiebenga A."/>
            <person name="Young D."/>
            <person name="Pisabarro A."/>
            <person name="Eastwood D.C."/>
            <person name="Martin F."/>
            <person name="Cullen D."/>
            <person name="Grigoriev I.V."/>
            <person name="Hibbett D.S."/>
        </authorList>
    </citation>
    <scope>NUCLEOTIDE SEQUENCE</scope>
    <source>
        <strain evidence="2">FP-58527</strain>
    </source>
</reference>
<dbReference type="Proteomes" id="UP000015241">
    <property type="component" value="Unassembled WGS sequence"/>
</dbReference>
<gene>
    <name evidence="1" type="ORF">FOMPIDRAFT_1052443</name>
</gene>
<dbReference type="OrthoDB" id="3238099at2759"/>
<sequence length="473" mass="53842">MSIQTFAADSIPLEIWQRVFGLLPLPTAQQCLFVCRLFHDLAAPVLFSTLCIRLGTKSNLGLRTPDLGRNTHRWTSVLRHITTDPTFASYVKHLHVGTFETRDVAFVEYLTNAISHLRNLRTLEWDTHLSETPTPQIMYNLLNHCPLLRKLDLPLQCANMLRSSRELSLTSLWLYRAPESEDDYHESTDEVYKRYRSDVTAVLTACQDSLTRLTAPCPAYDMFDRADDYDFIFRNCALLQSLNINSLSLTGFLVAAKVNPTALPRLSHLKIRTPGASLGNTEHEALIAFVASKTRLRCFDYSDNCSRNVEELAPLLSTLRSLPRLQTLGLDVVSRYIDAFETFVDWLPRHISALRLSFGYGIGFGNSRTGSSLLGLRTGFPHLAFVYIRDCEGWPLMDKDLLHLPQALTSLQFIGHNDYFADIWRNGDGVKLHTWSEDKIIYRTVADFGCDDWEWLLAAHSLHSNDISNVRWA</sequence>
<accession>S8DWG0</accession>